<keyword evidence="2" id="KW-1185">Reference proteome</keyword>
<protein>
    <submittedName>
        <fullName evidence="1">Uncharacterized protein</fullName>
    </submittedName>
</protein>
<organism evidence="1 2">
    <name type="scientific">Ceratopteris richardii</name>
    <name type="common">Triangle waterfern</name>
    <dbReference type="NCBI Taxonomy" id="49495"/>
    <lineage>
        <taxon>Eukaryota</taxon>
        <taxon>Viridiplantae</taxon>
        <taxon>Streptophyta</taxon>
        <taxon>Embryophyta</taxon>
        <taxon>Tracheophyta</taxon>
        <taxon>Polypodiopsida</taxon>
        <taxon>Polypodiidae</taxon>
        <taxon>Polypodiales</taxon>
        <taxon>Pteridineae</taxon>
        <taxon>Pteridaceae</taxon>
        <taxon>Parkerioideae</taxon>
        <taxon>Ceratopteris</taxon>
    </lineage>
</organism>
<dbReference type="EMBL" id="CM035433">
    <property type="protein sequence ID" value="KAH7293973.1"/>
    <property type="molecule type" value="Genomic_DNA"/>
</dbReference>
<evidence type="ECO:0000313" key="1">
    <source>
        <dbReference type="EMBL" id="KAH7293973.1"/>
    </source>
</evidence>
<comment type="caution">
    <text evidence="1">The sequence shown here is derived from an EMBL/GenBank/DDBJ whole genome shotgun (WGS) entry which is preliminary data.</text>
</comment>
<dbReference type="AlphaFoldDB" id="A0A8T2REM3"/>
<sequence length="123" mass="14235">MELLIHFLQCHPDIRLQPQMFESLKPYDVRHLQDCSSQRASCFIYNVHTTFLKDSINQMHHHSSSQHATLCGCSCHICQVDHHTMKWNAPTPTFQTINSILDVVYALKKMRLFSMCIGVLCVC</sequence>
<evidence type="ECO:0000313" key="2">
    <source>
        <dbReference type="Proteomes" id="UP000825935"/>
    </source>
</evidence>
<dbReference type="Proteomes" id="UP000825935">
    <property type="component" value="Chromosome 28"/>
</dbReference>
<proteinExistence type="predicted"/>
<accession>A0A8T2REM3</accession>
<reference evidence="1" key="1">
    <citation type="submission" date="2021-08" db="EMBL/GenBank/DDBJ databases">
        <title>WGS assembly of Ceratopteris richardii.</title>
        <authorList>
            <person name="Marchant D.B."/>
            <person name="Chen G."/>
            <person name="Jenkins J."/>
            <person name="Shu S."/>
            <person name="Leebens-Mack J."/>
            <person name="Grimwood J."/>
            <person name="Schmutz J."/>
            <person name="Soltis P."/>
            <person name="Soltis D."/>
            <person name="Chen Z.-H."/>
        </authorList>
    </citation>
    <scope>NUCLEOTIDE SEQUENCE</scope>
    <source>
        <strain evidence="1">Whitten #5841</strain>
        <tissue evidence="1">Leaf</tissue>
    </source>
</reference>
<name>A0A8T2REM3_CERRI</name>
<gene>
    <name evidence="1" type="ORF">KP509_28G050600</name>
</gene>